<dbReference type="AlphaFoldDB" id="A0AAE1TM54"/>
<feature type="region of interest" description="Disordered" evidence="1">
    <location>
        <begin position="1"/>
        <end position="79"/>
    </location>
</feature>
<protein>
    <submittedName>
        <fullName evidence="2">Uncharacterized protein</fullName>
    </submittedName>
</protein>
<reference evidence="2" key="1">
    <citation type="submission" date="2023-11" db="EMBL/GenBank/DDBJ databases">
        <title>Genome assemblies of two species of porcelain crab, Petrolisthes cinctipes and Petrolisthes manimaculis (Anomura: Porcellanidae).</title>
        <authorList>
            <person name="Angst P."/>
        </authorList>
    </citation>
    <scope>NUCLEOTIDE SEQUENCE</scope>
    <source>
        <strain evidence="2">PB745_02</strain>
        <tissue evidence="2">Gill</tissue>
    </source>
</reference>
<sequence>MSKGGDELEGIGGGVMKKGEKRAGVLDKKGEKRAGVLDKGEKRAGVLDKKGEKRAGVLLRRGDGRQRQGSGIGEMIWDK</sequence>
<keyword evidence="3" id="KW-1185">Reference proteome</keyword>
<dbReference type="EMBL" id="JAWZYT010005387">
    <property type="protein sequence ID" value="KAK4290718.1"/>
    <property type="molecule type" value="Genomic_DNA"/>
</dbReference>
<accession>A0AAE1TM54</accession>
<feature type="compositionally biased region" description="Basic and acidic residues" evidence="1">
    <location>
        <begin position="17"/>
        <end position="66"/>
    </location>
</feature>
<name>A0AAE1TM54_9EUCA</name>
<feature type="non-terminal residue" evidence="2">
    <location>
        <position position="79"/>
    </location>
</feature>
<dbReference type="Proteomes" id="UP001292094">
    <property type="component" value="Unassembled WGS sequence"/>
</dbReference>
<evidence type="ECO:0000313" key="2">
    <source>
        <dbReference type="EMBL" id="KAK4290718.1"/>
    </source>
</evidence>
<evidence type="ECO:0000256" key="1">
    <source>
        <dbReference type="SAM" id="MobiDB-lite"/>
    </source>
</evidence>
<comment type="caution">
    <text evidence="2">The sequence shown here is derived from an EMBL/GenBank/DDBJ whole genome shotgun (WGS) entry which is preliminary data.</text>
</comment>
<gene>
    <name evidence="2" type="ORF">Pmani_036398</name>
</gene>
<evidence type="ECO:0000313" key="3">
    <source>
        <dbReference type="Proteomes" id="UP001292094"/>
    </source>
</evidence>
<proteinExistence type="predicted"/>
<organism evidence="2 3">
    <name type="scientific">Petrolisthes manimaculis</name>
    <dbReference type="NCBI Taxonomy" id="1843537"/>
    <lineage>
        <taxon>Eukaryota</taxon>
        <taxon>Metazoa</taxon>
        <taxon>Ecdysozoa</taxon>
        <taxon>Arthropoda</taxon>
        <taxon>Crustacea</taxon>
        <taxon>Multicrustacea</taxon>
        <taxon>Malacostraca</taxon>
        <taxon>Eumalacostraca</taxon>
        <taxon>Eucarida</taxon>
        <taxon>Decapoda</taxon>
        <taxon>Pleocyemata</taxon>
        <taxon>Anomura</taxon>
        <taxon>Galatheoidea</taxon>
        <taxon>Porcellanidae</taxon>
        <taxon>Petrolisthes</taxon>
    </lineage>
</organism>